<proteinExistence type="predicted"/>
<dbReference type="RefSeq" id="WP_317386781.1">
    <property type="nucleotide sequence ID" value="NZ_CP136704.1"/>
</dbReference>
<evidence type="ECO:0000313" key="2">
    <source>
        <dbReference type="Proteomes" id="UP001302666"/>
    </source>
</evidence>
<keyword evidence="2" id="KW-1185">Reference proteome</keyword>
<reference evidence="1 2" key="1">
    <citation type="submission" date="2023-10" db="EMBL/GenBank/DDBJ databases">
        <title>Eight complete genome sequences of bacteria isolated from laboratory stock of Giant Kelp gametophytes.</title>
        <authorList>
            <person name="Tolentino B."/>
            <person name="Nuzhdin S."/>
        </authorList>
    </citation>
    <scope>NUCLEOTIDE SEQUENCE [LARGE SCALE GENOMIC DNA]</scope>
    <source>
        <strain evidence="1 2">LC.270.F.C4</strain>
    </source>
</reference>
<gene>
    <name evidence="1" type="ORF">R1T40_09845</name>
</gene>
<evidence type="ECO:0000313" key="1">
    <source>
        <dbReference type="EMBL" id="WOI35002.1"/>
    </source>
</evidence>
<organism evidence="1 2">
    <name type="scientific">Tritonibacter scottomollicae</name>
    <name type="common">Epibacterium scottomollicae</name>
    <dbReference type="NCBI Taxonomy" id="483013"/>
    <lineage>
        <taxon>Bacteria</taxon>
        <taxon>Pseudomonadati</taxon>
        <taxon>Pseudomonadota</taxon>
        <taxon>Alphaproteobacteria</taxon>
        <taxon>Rhodobacterales</taxon>
        <taxon>Paracoccaceae</taxon>
        <taxon>Tritonibacter</taxon>
    </lineage>
</organism>
<accession>A0ABZ0HKY0</accession>
<name>A0ABZ0HKY0_TRISK</name>
<protein>
    <submittedName>
        <fullName evidence="1">Uncharacterized protein</fullName>
    </submittedName>
</protein>
<dbReference type="EMBL" id="CP136704">
    <property type="protein sequence ID" value="WOI35002.1"/>
    <property type="molecule type" value="Genomic_DNA"/>
</dbReference>
<dbReference type="Proteomes" id="UP001302666">
    <property type="component" value="Chromosome"/>
</dbReference>
<sequence>MSDTAALADLASRSIKLQVNSQDGDVMVNLDENVVHVAPTTGKGAA</sequence>